<evidence type="ECO:0000313" key="2">
    <source>
        <dbReference type="Proteomes" id="UP000663419"/>
    </source>
</evidence>
<name>A0A8A1LX44_AJEC8</name>
<evidence type="ECO:0000313" key="1">
    <source>
        <dbReference type="EMBL" id="QSS56722.1"/>
    </source>
</evidence>
<dbReference type="AlphaFoldDB" id="A0A8A1LX44"/>
<sequence length="60" mass="6820">MGYLLIDCSKAFETCTLTADSFISLGLVQHASGIKLIWRVYVKIWNETQKAAEVMREIVQ</sequence>
<gene>
    <name evidence="1" type="ORF">I7I53_05016</name>
</gene>
<dbReference type="Proteomes" id="UP000663419">
    <property type="component" value="Chromosome 5"/>
</dbReference>
<dbReference type="VEuPathDB" id="FungiDB:I7I53_05016"/>
<dbReference type="EMBL" id="CP069106">
    <property type="protein sequence ID" value="QSS56722.1"/>
    <property type="molecule type" value="Genomic_DNA"/>
</dbReference>
<protein>
    <submittedName>
        <fullName evidence="1">Uncharacterized protein</fullName>
    </submittedName>
</protein>
<reference evidence="1" key="1">
    <citation type="submission" date="2021-01" db="EMBL/GenBank/DDBJ databases">
        <title>Chromosome-level genome assembly of a human fungal pathogen reveals clustering of transcriptionally co-regulated genes.</title>
        <authorList>
            <person name="Voorhies M."/>
            <person name="Cohen S."/>
            <person name="Shea T.P."/>
            <person name="Petrus S."/>
            <person name="Munoz J.F."/>
            <person name="Poplawski S."/>
            <person name="Goldman W.E."/>
            <person name="Michael T."/>
            <person name="Cuomo C.A."/>
            <person name="Sil A."/>
            <person name="Beyhan S."/>
        </authorList>
    </citation>
    <scope>NUCLEOTIDE SEQUENCE</scope>
    <source>
        <strain evidence="1">H88</strain>
    </source>
</reference>
<organism evidence="1 2">
    <name type="scientific">Ajellomyces capsulatus (strain H88)</name>
    <name type="common">Darling's disease fungus</name>
    <name type="synonym">Histoplasma capsulatum</name>
    <dbReference type="NCBI Taxonomy" id="544711"/>
    <lineage>
        <taxon>Eukaryota</taxon>
        <taxon>Fungi</taxon>
        <taxon>Dikarya</taxon>
        <taxon>Ascomycota</taxon>
        <taxon>Pezizomycotina</taxon>
        <taxon>Eurotiomycetes</taxon>
        <taxon>Eurotiomycetidae</taxon>
        <taxon>Onygenales</taxon>
        <taxon>Ajellomycetaceae</taxon>
        <taxon>Histoplasma</taxon>
    </lineage>
</organism>
<accession>A0A8A1LX44</accession>
<proteinExistence type="predicted"/>